<name>A0A1V9YCQ7_9STRA</name>
<reference evidence="1 2" key="1">
    <citation type="journal article" date="2014" name="Genome Biol. Evol.">
        <title>The secreted proteins of Achlya hypogyna and Thraustotheca clavata identify the ancestral oomycete secretome and reveal gene acquisitions by horizontal gene transfer.</title>
        <authorList>
            <person name="Misner I."/>
            <person name="Blouin N."/>
            <person name="Leonard G."/>
            <person name="Richards T.A."/>
            <person name="Lane C.E."/>
        </authorList>
    </citation>
    <scope>NUCLEOTIDE SEQUENCE [LARGE SCALE GENOMIC DNA]</scope>
    <source>
        <strain evidence="1 2">ATCC 34112</strain>
    </source>
</reference>
<keyword evidence="1" id="KW-0547">Nucleotide-binding</keyword>
<sequence length="146" mass="16898">EACRRLGKPERVNYISIDHASGYTLAELLTRNNYVRVRDFCTWWLTEDRFEAFHNFLDNAMPQMNCTTQILERQNDVCRFKLVGSSLRLSTIFSILEGCKLKLHLEEYTVAQTTLEQIFNNFASQQTQEKGVARGMAVHGNYIAVK</sequence>
<gene>
    <name evidence="1" type="ORF">THRCLA_10934</name>
</gene>
<comment type="caution">
    <text evidence="1">The sequence shown here is derived from an EMBL/GenBank/DDBJ whole genome shotgun (WGS) entry which is preliminary data.</text>
</comment>
<feature type="non-terminal residue" evidence="1">
    <location>
        <position position="1"/>
    </location>
</feature>
<keyword evidence="2" id="KW-1185">Reference proteome</keyword>
<accession>A0A1V9YCQ7</accession>
<dbReference type="AlphaFoldDB" id="A0A1V9YCQ7"/>
<protein>
    <submittedName>
        <fullName evidence="1">ATP-binding Cassette (ABC) Superfamily</fullName>
    </submittedName>
</protein>
<keyword evidence="1" id="KW-0067">ATP-binding</keyword>
<dbReference type="Proteomes" id="UP000243217">
    <property type="component" value="Unassembled WGS sequence"/>
</dbReference>
<proteinExistence type="predicted"/>
<dbReference type="EMBL" id="JNBS01004328">
    <property type="protein sequence ID" value="OQR83478.1"/>
    <property type="molecule type" value="Genomic_DNA"/>
</dbReference>
<evidence type="ECO:0000313" key="2">
    <source>
        <dbReference type="Proteomes" id="UP000243217"/>
    </source>
</evidence>
<dbReference type="OrthoDB" id="10255969at2759"/>
<evidence type="ECO:0000313" key="1">
    <source>
        <dbReference type="EMBL" id="OQR83478.1"/>
    </source>
</evidence>
<dbReference type="GO" id="GO:0005524">
    <property type="term" value="F:ATP binding"/>
    <property type="evidence" value="ECO:0007669"/>
    <property type="project" value="UniProtKB-KW"/>
</dbReference>
<dbReference type="STRING" id="74557.A0A1V9YCQ7"/>
<organism evidence="1 2">
    <name type="scientific">Thraustotheca clavata</name>
    <dbReference type="NCBI Taxonomy" id="74557"/>
    <lineage>
        <taxon>Eukaryota</taxon>
        <taxon>Sar</taxon>
        <taxon>Stramenopiles</taxon>
        <taxon>Oomycota</taxon>
        <taxon>Saprolegniomycetes</taxon>
        <taxon>Saprolegniales</taxon>
        <taxon>Achlyaceae</taxon>
        <taxon>Thraustotheca</taxon>
    </lineage>
</organism>